<protein>
    <recommendedName>
        <fullName evidence="3">Sushi domain-containing protein</fullName>
    </recommendedName>
</protein>
<keyword evidence="5" id="KW-1185">Reference proteome</keyword>
<dbReference type="Gene3D" id="2.10.70.10">
    <property type="entry name" value="Complement Module, domain 1"/>
    <property type="match status" value="1"/>
</dbReference>
<sequence length="191" mass="20625">MSAFRGPIGPGAPGLCPECPYRRNVTVYHLIYLIRKQHSLCVLPDYPSNGTYTVVSEPDAKPGDGLQAVYLTYSCRHGHALVGSKSIHCINNSWTAEAPRCESKASTSITNKGTAPSTVLANTKSAWSYSAMEVTPQDQGIFTLTTTLSSVPSFNVAVTNSSCTRHRQRGVCLVNETQLASTPFDVLSDVR</sequence>
<dbReference type="InterPro" id="IPR000436">
    <property type="entry name" value="Sushi_SCR_CCP_dom"/>
</dbReference>
<dbReference type="PROSITE" id="PS50923">
    <property type="entry name" value="SUSHI"/>
    <property type="match status" value="1"/>
</dbReference>
<comment type="caution">
    <text evidence="2">Lacks conserved residue(s) required for the propagation of feature annotation.</text>
</comment>
<evidence type="ECO:0000259" key="3">
    <source>
        <dbReference type="PROSITE" id="PS50923"/>
    </source>
</evidence>
<keyword evidence="2" id="KW-0768">Sushi</keyword>
<keyword evidence="1" id="KW-1015">Disulfide bond</keyword>
<dbReference type="Pfam" id="PF00084">
    <property type="entry name" value="Sushi"/>
    <property type="match status" value="1"/>
</dbReference>
<comment type="caution">
    <text evidence="4">The sequence shown here is derived from an EMBL/GenBank/DDBJ whole genome shotgun (WGS) entry which is preliminary data.</text>
</comment>
<evidence type="ECO:0000313" key="5">
    <source>
        <dbReference type="Proteomes" id="UP000299102"/>
    </source>
</evidence>
<proteinExistence type="predicted"/>
<dbReference type="Proteomes" id="UP000299102">
    <property type="component" value="Unassembled WGS sequence"/>
</dbReference>
<dbReference type="InterPro" id="IPR035976">
    <property type="entry name" value="Sushi/SCR/CCP_sf"/>
</dbReference>
<name>A0A4C1ZPK6_EUMVA</name>
<dbReference type="SUPFAM" id="SSF57535">
    <property type="entry name" value="Complement control module/SCR domain"/>
    <property type="match status" value="1"/>
</dbReference>
<feature type="domain" description="Sushi" evidence="3">
    <location>
        <begin position="39"/>
        <end position="103"/>
    </location>
</feature>
<dbReference type="CDD" id="cd00033">
    <property type="entry name" value="CCP"/>
    <property type="match status" value="1"/>
</dbReference>
<evidence type="ECO:0000313" key="4">
    <source>
        <dbReference type="EMBL" id="GBP89658.1"/>
    </source>
</evidence>
<dbReference type="SMART" id="SM00032">
    <property type="entry name" value="CCP"/>
    <property type="match status" value="1"/>
</dbReference>
<dbReference type="EMBL" id="BGZK01002017">
    <property type="protein sequence ID" value="GBP89658.1"/>
    <property type="molecule type" value="Genomic_DNA"/>
</dbReference>
<dbReference type="OrthoDB" id="9991628at2759"/>
<gene>
    <name evidence="4" type="ORF">EVAR_66990_1</name>
</gene>
<reference evidence="4 5" key="1">
    <citation type="journal article" date="2019" name="Commun. Biol.">
        <title>The bagworm genome reveals a unique fibroin gene that provides high tensile strength.</title>
        <authorList>
            <person name="Kono N."/>
            <person name="Nakamura H."/>
            <person name="Ohtoshi R."/>
            <person name="Tomita M."/>
            <person name="Numata K."/>
            <person name="Arakawa K."/>
        </authorList>
    </citation>
    <scope>NUCLEOTIDE SEQUENCE [LARGE SCALE GENOMIC DNA]</scope>
</reference>
<evidence type="ECO:0000256" key="2">
    <source>
        <dbReference type="PROSITE-ProRule" id="PRU00302"/>
    </source>
</evidence>
<accession>A0A4C1ZPK6</accession>
<dbReference type="AlphaFoldDB" id="A0A4C1ZPK6"/>
<organism evidence="4 5">
    <name type="scientific">Eumeta variegata</name>
    <name type="common">Bagworm moth</name>
    <name type="synonym">Eumeta japonica</name>
    <dbReference type="NCBI Taxonomy" id="151549"/>
    <lineage>
        <taxon>Eukaryota</taxon>
        <taxon>Metazoa</taxon>
        <taxon>Ecdysozoa</taxon>
        <taxon>Arthropoda</taxon>
        <taxon>Hexapoda</taxon>
        <taxon>Insecta</taxon>
        <taxon>Pterygota</taxon>
        <taxon>Neoptera</taxon>
        <taxon>Endopterygota</taxon>
        <taxon>Lepidoptera</taxon>
        <taxon>Glossata</taxon>
        <taxon>Ditrysia</taxon>
        <taxon>Tineoidea</taxon>
        <taxon>Psychidae</taxon>
        <taxon>Oiketicinae</taxon>
        <taxon>Eumeta</taxon>
    </lineage>
</organism>
<evidence type="ECO:0000256" key="1">
    <source>
        <dbReference type="ARBA" id="ARBA00023157"/>
    </source>
</evidence>